<dbReference type="AlphaFoldDB" id="A0A366HUC3"/>
<dbReference type="SMART" id="SM00228">
    <property type="entry name" value="PDZ"/>
    <property type="match status" value="1"/>
</dbReference>
<feature type="domain" description="PDZ" evidence="3">
    <location>
        <begin position="88"/>
        <end position="170"/>
    </location>
</feature>
<accession>A0A366HUC3</accession>
<name>A0A366HUC3_9BACT</name>
<sequence length="401" mass="44316">MKSNRRKQALICATLLSSALVPGGMLKAQDEKDPAAEKKELLEKDLKKLKEYKLERQFDAKAPEARESGPALRKMLFKKEVKPGTKVPFLGVVLGPVDESLGSQLGLSRGVGILVRAVMDDSPAAKSGVMEHDVLHYFNDQLLVNEPQLQALVQQAGIGNEVKLTLFRKGKVEAIQVKLGEIVASEEREVTDGPRLFHQFDGPGRGVMERPLVWAAPVRSPEAYEREVREFQERMHKLQGNAEEIRKEIERFTSRMQDAAKLEAGKKKGVLYYQDKDAGEPKVRVQVLTGGEDGKGAVASAISSAVGKDGTTYITHNNVMVTKWKNEQGSGELKVENGRKHLTVRDAGGKELFSGPVDTPEQREKLSPEVREQVERIEKGVKVDVRSIDTPAPDVKKPEGD</sequence>
<protein>
    <submittedName>
        <fullName evidence="4">PDZ domain-containing protein</fullName>
    </submittedName>
</protein>
<feature type="coiled-coil region" evidence="1">
    <location>
        <begin position="228"/>
        <end position="262"/>
    </location>
</feature>
<evidence type="ECO:0000256" key="1">
    <source>
        <dbReference type="SAM" id="Coils"/>
    </source>
</evidence>
<dbReference type="OrthoDB" id="194024at2"/>
<dbReference type="InterPro" id="IPR036034">
    <property type="entry name" value="PDZ_sf"/>
</dbReference>
<organism evidence="4 5">
    <name type="scientific">Roseimicrobium gellanilyticum</name>
    <dbReference type="NCBI Taxonomy" id="748857"/>
    <lineage>
        <taxon>Bacteria</taxon>
        <taxon>Pseudomonadati</taxon>
        <taxon>Verrucomicrobiota</taxon>
        <taxon>Verrucomicrobiia</taxon>
        <taxon>Verrucomicrobiales</taxon>
        <taxon>Verrucomicrobiaceae</taxon>
        <taxon>Roseimicrobium</taxon>
    </lineage>
</organism>
<feature type="compositionally biased region" description="Basic and acidic residues" evidence="2">
    <location>
        <begin position="360"/>
        <end position="369"/>
    </location>
</feature>
<evidence type="ECO:0000313" key="5">
    <source>
        <dbReference type="Proteomes" id="UP000253426"/>
    </source>
</evidence>
<reference evidence="4 5" key="1">
    <citation type="submission" date="2018-06" db="EMBL/GenBank/DDBJ databases">
        <title>Genomic Encyclopedia of Type Strains, Phase IV (KMG-IV): sequencing the most valuable type-strain genomes for metagenomic binning, comparative biology and taxonomic classification.</title>
        <authorList>
            <person name="Goeker M."/>
        </authorList>
    </citation>
    <scope>NUCLEOTIDE SEQUENCE [LARGE SCALE GENOMIC DNA]</scope>
    <source>
        <strain evidence="4 5">DSM 25532</strain>
    </source>
</reference>
<keyword evidence="1" id="KW-0175">Coiled coil</keyword>
<dbReference type="RefSeq" id="WP_113956376.1">
    <property type="nucleotide sequence ID" value="NZ_QNRR01000001.1"/>
</dbReference>
<dbReference type="EMBL" id="QNRR01000001">
    <property type="protein sequence ID" value="RBP47440.1"/>
    <property type="molecule type" value="Genomic_DNA"/>
</dbReference>
<evidence type="ECO:0000256" key="2">
    <source>
        <dbReference type="SAM" id="MobiDB-lite"/>
    </source>
</evidence>
<dbReference type="Proteomes" id="UP000253426">
    <property type="component" value="Unassembled WGS sequence"/>
</dbReference>
<feature type="region of interest" description="Disordered" evidence="2">
    <location>
        <begin position="347"/>
        <end position="369"/>
    </location>
</feature>
<evidence type="ECO:0000313" key="4">
    <source>
        <dbReference type="EMBL" id="RBP47440.1"/>
    </source>
</evidence>
<gene>
    <name evidence="4" type="ORF">DES53_101237</name>
</gene>
<proteinExistence type="predicted"/>
<comment type="caution">
    <text evidence="4">The sequence shown here is derived from an EMBL/GenBank/DDBJ whole genome shotgun (WGS) entry which is preliminary data.</text>
</comment>
<dbReference type="SUPFAM" id="SSF50156">
    <property type="entry name" value="PDZ domain-like"/>
    <property type="match status" value="1"/>
</dbReference>
<dbReference type="Gene3D" id="2.30.42.10">
    <property type="match status" value="1"/>
</dbReference>
<dbReference type="InterPro" id="IPR001478">
    <property type="entry name" value="PDZ"/>
</dbReference>
<evidence type="ECO:0000259" key="3">
    <source>
        <dbReference type="SMART" id="SM00228"/>
    </source>
</evidence>
<keyword evidence="5" id="KW-1185">Reference proteome</keyword>
<dbReference type="Pfam" id="PF13180">
    <property type="entry name" value="PDZ_2"/>
    <property type="match status" value="1"/>
</dbReference>